<sequence>MSPSPQPQTSPRHWQIMHPVRAQVHRAMCLAALAALAGTASLWMLAQVIQALSLAPARWPVWPLAGTLGCLLASYLLKLQAFNQSHYAAFRLETILRNQLARHLASLSLGQLQHHDSGTLSKIMQDDVKALHIFVADSTPLYARAFVAPLATLLLLLWLDWRLALAGIALLLLGAAVLTLAMRNAGSMGQHYNQARERVSSAIVEFVQAMPVVRTFDSGTETFSRYQQALKGYLAVITAWYRQAGIAARLSFAVLNPLPTLLVLLWCGYGLWQQDGLSFSQWAAVLLLGSGMAEAIMPMMMLNHMVSKARLSIERIQDLLRLPVMDAPEQGCAPADASVTVEQVSLDYLDRRVLHNVSFHLPAGSVTALVGPSGAGKSSIASLIPRFRDPQHGRILLGGVDIRTLSTDILMQQIAWVAQETFLFADTLLNNIRLGQPEKTREQVMDAARAAQAHDFIMQLEQGYDTHVGERGASLSGGQRQRIAIARALLQNRPILILDEATAFADAENEAALIAALSQLMQGKTVLMVAHRLSTIRDADQILVFDQGQLAEAGTHQTLLAKAGIYARMTQHYQQARDWAISDRSRTDEPL</sequence>
<dbReference type="InterPro" id="IPR017871">
    <property type="entry name" value="ABC_transporter-like_CS"/>
</dbReference>
<evidence type="ECO:0000256" key="3">
    <source>
        <dbReference type="ARBA" id="ARBA00012191"/>
    </source>
</evidence>
<dbReference type="PROSITE" id="PS50929">
    <property type="entry name" value="ABC_TM1F"/>
    <property type="match status" value="1"/>
</dbReference>
<feature type="transmembrane region" description="Helical" evidence="10">
    <location>
        <begin position="141"/>
        <end position="159"/>
    </location>
</feature>
<dbReference type="SUPFAM" id="SSF90123">
    <property type="entry name" value="ABC transporter transmembrane region"/>
    <property type="match status" value="1"/>
</dbReference>
<name>A0ABN6DPF5_ERWRD</name>
<reference evidence="13 14" key="1">
    <citation type="submission" date="2021-01" db="EMBL/GenBank/DDBJ databases">
        <title>Complete genome sequence of Erwinia rhapontici MAFF 311153.</title>
        <authorList>
            <person name="Morohoshi T."/>
            <person name="Someya N."/>
        </authorList>
    </citation>
    <scope>NUCLEOTIDE SEQUENCE [LARGE SCALE GENOMIC DNA]</scope>
    <source>
        <strain evidence="13 14">MAFF 311153</strain>
    </source>
</reference>
<accession>A0ABN6DPF5</accession>
<dbReference type="PANTHER" id="PTHR24221">
    <property type="entry name" value="ATP-BINDING CASSETTE SUB-FAMILY B"/>
    <property type="match status" value="1"/>
</dbReference>
<dbReference type="PROSITE" id="PS00211">
    <property type="entry name" value="ABC_TRANSPORTER_1"/>
    <property type="match status" value="1"/>
</dbReference>
<dbReference type="SMART" id="SM00382">
    <property type="entry name" value="AAA"/>
    <property type="match status" value="1"/>
</dbReference>
<evidence type="ECO:0000256" key="9">
    <source>
        <dbReference type="ARBA" id="ARBA00034018"/>
    </source>
</evidence>
<evidence type="ECO:0000256" key="1">
    <source>
        <dbReference type="ARBA" id="ARBA00004651"/>
    </source>
</evidence>
<evidence type="ECO:0000256" key="7">
    <source>
        <dbReference type="ARBA" id="ARBA00022989"/>
    </source>
</evidence>
<evidence type="ECO:0000256" key="6">
    <source>
        <dbReference type="ARBA" id="ARBA00022840"/>
    </source>
</evidence>
<dbReference type="InterPro" id="IPR027417">
    <property type="entry name" value="P-loop_NTPase"/>
</dbReference>
<feature type="transmembrane region" description="Helical" evidence="10">
    <location>
        <begin position="284"/>
        <end position="302"/>
    </location>
</feature>
<proteinExistence type="inferred from homology"/>
<dbReference type="Proteomes" id="UP000677515">
    <property type="component" value="Chromosome"/>
</dbReference>
<keyword evidence="6 13" id="KW-0067">ATP-binding</keyword>
<keyword evidence="14" id="KW-1185">Reference proteome</keyword>
<dbReference type="EC" id="7.6.2.2" evidence="3"/>
<dbReference type="InterPro" id="IPR003593">
    <property type="entry name" value="AAA+_ATPase"/>
</dbReference>
<dbReference type="GO" id="GO:0005524">
    <property type="term" value="F:ATP binding"/>
    <property type="evidence" value="ECO:0007669"/>
    <property type="project" value="UniProtKB-KW"/>
</dbReference>
<evidence type="ECO:0000256" key="8">
    <source>
        <dbReference type="ARBA" id="ARBA00023136"/>
    </source>
</evidence>
<dbReference type="Pfam" id="PF00005">
    <property type="entry name" value="ABC_tran"/>
    <property type="match status" value="1"/>
</dbReference>
<comment type="catalytic activity">
    <reaction evidence="9">
        <text>ATP + H2O + xenobioticSide 1 = ADP + phosphate + xenobioticSide 2.</text>
        <dbReference type="EC" id="7.6.2.2"/>
    </reaction>
</comment>
<evidence type="ECO:0000256" key="4">
    <source>
        <dbReference type="ARBA" id="ARBA00022692"/>
    </source>
</evidence>
<gene>
    <name evidence="13" type="primary">irp6</name>
    <name evidence="13" type="ORF">ERHA53_40070</name>
</gene>
<feature type="domain" description="ABC transmembrane type-1" evidence="12">
    <location>
        <begin position="27"/>
        <end position="308"/>
    </location>
</feature>
<feature type="transmembrane region" description="Helical" evidence="10">
    <location>
        <begin position="61"/>
        <end position="77"/>
    </location>
</feature>
<evidence type="ECO:0000313" key="13">
    <source>
        <dbReference type="EMBL" id="BCQ36664.1"/>
    </source>
</evidence>
<evidence type="ECO:0000256" key="2">
    <source>
        <dbReference type="ARBA" id="ARBA00006526"/>
    </source>
</evidence>
<comment type="similarity">
    <text evidence="2">Belongs to the ABC transporter superfamily. Drug exporter-2 (TC 3.A.1.117) family.</text>
</comment>
<dbReference type="InterPro" id="IPR039421">
    <property type="entry name" value="Type_1_exporter"/>
</dbReference>
<dbReference type="RefSeq" id="WP_244290453.1">
    <property type="nucleotide sequence ID" value="NZ_AP024329.1"/>
</dbReference>
<feature type="domain" description="ABC transporter" evidence="11">
    <location>
        <begin position="339"/>
        <end position="572"/>
    </location>
</feature>
<dbReference type="InterPro" id="IPR011527">
    <property type="entry name" value="ABC1_TM_dom"/>
</dbReference>
<organism evidence="13 14">
    <name type="scientific">Erwinia rhapontici</name>
    <name type="common">Pectobacterium rhapontici</name>
    <dbReference type="NCBI Taxonomy" id="55212"/>
    <lineage>
        <taxon>Bacteria</taxon>
        <taxon>Pseudomonadati</taxon>
        <taxon>Pseudomonadota</taxon>
        <taxon>Gammaproteobacteria</taxon>
        <taxon>Enterobacterales</taxon>
        <taxon>Erwiniaceae</taxon>
        <taxon>Erwinia</taxon>
    </lineage>
</organism>
<dbReference type="PANTHER" id="PTHR24221:SF654">
    <property type="entry name" value="ATP-BINDING CASSETTE SUB-FAMILY B MEMBER 6"/>
    <property type="match status" value="1"/>
</dbReference>
<keyword evidence="4 10" id="KW-0812">Transmembrane</keyword>
<dbReference type="EMBL" id="AP024329">
    <property type="protein sequence ID" value="BCQ36664.1"/>
    <property type="molecule type" value="Genomic_DNA"/>
</dbReference>
<protein>
    <recommendedName>
        <fullName evidence="3">ABC-type xenobiotic transporter</fullName>
        <ecNumber evidence="3">7.6.2.2</ecNumber>
    </recommendedName>
</protein>
<dbReference type="Gene3D" id="3.40.50.300">
    <property type="entry name" value="P-loop containing nucleotide triphosphate hydrolases"/>
    <property type="match status" value="1"/>
</dbReference>
<keyword evidence="5" id="KW-0547">Nucleotide-binding</keyword>
<feature type="transmembrane region" description="Helical" evidence="10">
    <location>
        <begin position="165"/>
        <end position="182"/>
    </location>
</feature>
<dbReference type="Gene3D" id="1.20.1560.10">
    <property type="entry name" value="ABC transporter type 1, transmembrane domain"/>
    <property type="match status" value="1"/>
</dbReference>
<keyword evidence="8 10" id="KW-0472">Membrane</keyword>
<comment type="subcellular location">
    <subcellularLocation>
        <location evidence="1">Cell membrane</location>
        <topology evidence="1">Multi-pass membrane protein</topology>
    </subcellularLocation>
</comment>
<dbReference type="Pfam" id="PF00664">
    <property type="entry name" value="ABC_membrane"/>
    <property type="match status" value="1"/>
</dbReference>
<dbReference type="PROSITE" id="PS50893">
    <property type="entry name" value="ABC_TRANSPORTER_2"/>
    <property type="match status" value="1"/>
</dbReference>
<evidence type="ECO:0000259" key="11">
    <source>
        <dbReference type="PROSITE" id="PS50893"/>
    </source>
</evidence>
<evidence type="ECO:0000256" key="10">
    <source>
        <dbReference type="SAM" id="Phobius"/>
    </source>
</evidence>
<keyword evidence="7 10" id="KW-1133">Transmembrane helix</keyword>
<feature type="transmembrane region" description="Helical" evidence="10">
    <location>
        <begin position="250"/>
        <end position="272"/>
    </location>
</feature>
<evidence type="ECO:0000259" key="12">
    <source>
        <dbReference type="PROSITE" id="PS50929"/>
    </source>
</evidence>
<dbReference type="InterPro" id="IPR003439">
    <property type="entry name" value="ABC_transporter-like_ATP-bd"/>
</dbReference>
<dbReference type="InterPro" id="IPR036640">
    <property type="entry name" value="ABC1_TM_sf"/>
</dbReference>
<dbReference type="SUPFAM" id="SSF52540">
    <property type="entry name" value="P-loop containing nucleoside triphosphate hydrolases"/>
    <property type="match status" value="1"/>
</dbReference>
<evidence type="ECO:0000313" key="14">
    <source>
        <dbReference type="Proteomes" id="UP000677515"/>
    </source>
</evidence>
<evidence type="ECO:0000256" key="5">
    <source>
        <dbReference type="ARBA" id="ARBA00022741"/>
    </source>
</evidence>